<keyword evidence="2" id="KW-1185">Reference proteome</keyword>
<name>A0ABM9M8U6_9MYCO</name>
<dbReference type="EMBL" id="OY726395">
    <property type="protein sequence ID" value="CAJ1579251.1"/>
    <property type="molecule type" value="Genomic_DNA"/>
</dbReference>
<evidence type="ECO:0000313" key="1">
    <source>
        <dbReference type="EMBL" id="CAJ1579251.1"/>
    </source>
</evidence>
<reference evidence="1 2" key="1">
    <citation type="submission" date="2023-08" db="EMBL/GenBank/DDBJ databases">
        <authorList>
            <person name="Folkvardsen B D."/>
            <person name="Norman A."/>
        </authorList>
    </citation>
    <scope>NUCLEOTIDE SEQUENCE [LARGE SCALE GENOMIC DNA]</scope>
    <source>
        <strain evidence="1 2">Mu0050</strain>
    </source>
</reference>
<protein>
    <recommendedName>
        <fullName evidence="3">PE family protein</fullName>
    </recommendedName>
</protein>
<dbReference type="RefSeq" id="WP_316513915.1">
    <property type="nucleotide sequence ID" value="NZ_OY726395.1"/>
</dbReference>
<sequence>MADLTVHLDGLRALAARSGASADILACGPGEVPVGPAHQPTSGAVSAVQTAVDGMANRLAARAAATAVKVENAATSFGEHEHGSAAQIAATRSTIYL</sequence>
<evidence type="ECO:0000313" key="2">
    <source>
        <dbReference type="Proteomes" id="UP001190466"/>
    </source>
</evidence>
<dbReference type="Proteomes" id="UP001190466">
    <property type="component" value="Chromosome"/>
</dbReference>
<accession>A0ABM9M8U6</accession>
<gene>
    <name evidence="1" type="ORF">MU0050_000414</name>
</gene>
<organism evidence="1 2">
    <name type="scientific">[Mycobacterium] wendilense</name>
    <dbReference type="NCBI Taxonomy" id="3064284"/>
    <lineage>
        <taxon>Bacteria</taxon>
        <taxon>Bacillati</taxon>
        <taxon>Actinomycetota</taxon>
        <taxon>Actinomycetes</taxon>
        <taxon>Mycobacteriales</taxon>
        <taxon>Mycobacteriaceae</taxon>
        <taxon>Mycolicibacter</taxon>
    </lineage>
</organism>
<evidence type="ECO:0008006" key="3">
    <source>
        <dbReference type="Google" id="ProtNLM"/>
    </source>
</evidence>
<proteinExistence type="predicted"/>